<keyword evidence="3" id="KW-1185">Reference proteome</keyword>
<dbReference type="EMBL" id="FPBV01000003">
    <property type="protein sequence ID" value="SFU52233.1"/>
    <property type="molecule type" value="Genomic_DNA"/>
</dbReference>
<dbReference type="STRING" id="392015.SAMN05421543_10379"/>
<dbReference type="Proteomes" id="UP000183508">
    <property type="component" value="Unassembled WGS sequence"/>
</dbReference>
<name>A0A1I7GUW8_9BACL</name>
<dbReference type="OrthoDB" id="9790469at2"/>
<dbReference type="PANTHER" id="PTHR39338">
    <property type="entry name" value="BLL5662 PROTEIN-RELATED"/>
    <property type="match status" value="1"/>
</dbReference>
<dbReference type="RefSeq" id="WP_074949895.1">
    <property type="nucleotide sequence ID" value="NZ_FPBV01000003.1"/>
</dbReference>
<reference evidence="3" key="1">
    <citation type="submission" date="2016-10" db="EMBL/GenBank/DDBJ databases">
        <authorList>
            <person name="Varghese N."/>
        </authorList>
    </citation>
    <scope>NUCLEOTIDE SEQUENCE [LARGE SCALE GENOMIC DNA]</scope>
    <source>
        <strain evidence="3">DSM 17980</strain>
    </source>
</reference>
<sequence length="280" mass="30622">MEARWRPNARAADGAPEDGPADRRTRERGMAASRKPGQRLDEAFGLGAAEWAGQVKGRLAFVPWVPSRRPIQPLGTGGLDARRTARLWARWGRPGPRFAARPRFVQPGRLVVLWDVSGSMSAYVPLYLPWLHRLVQSSTRTGVFPFGTELLDATPVLRQPLPRALQALAGLEGPWAGGTSIGEALHQWLKVYGPRWLGGGTTVMVISDGWDSGQPEAVAEGLRRMRQSGAVVYWVNPLAATPGFEPRTRALRAALPYVERLVAGDSPEALLRFAREGAAR</sequence>
<feature type="region of interest" description="Disordered" evidence="1">
    <location>
        <begin position="1"/>
        <end position="36"/>
    </location>
</feature>
<accession>A0A1I7GUW8</accession>
<dbReference type="SUPFAM" id="SSF53300">
    <property type="entry name" value="vWA-like"/>
    <property type="match status" value="1"/>
</dbReference>
<dbReference type="Pfam" id="PF05762">
    <property type="entry name" value="VWA_CoxE"/>
    <property type="match status" value="1"/>
</dbReference>
<evidence type="ECO:0000313" key="3">
    <source>
        <dbReference type="Proteomes" id="UP000183508"/>
    </source>
</evidence>
<dbReference type="InterPro" id="IPR036465">
    <property type="entry name" value="vWFA_dom_sf"/>
</dbReference>
<evidence type="ECO:0008006" key="4">
    <source>
        <dbReference type="Google" id="ProtNLM"/>
    </source>
</evidence>
<dbReference type="eggNOG" id="COG3552">
    <property type="taxonomic scope" value="Bacteria"/>
</dbReference>
<dbReference type="Gene3D" id="3.40.50.410">
    <property type="entry name" value="von Willebrand factor, type A domain"/>
    <property type="match status" value="1"/>
</dbReference>
<dbReference type="AlphaFoldDB" id="A0A1I7GUW8"/>
<feature type="compositionally biased region" description="Low complexity" evidence="1">
    <location>
        <begin position="9"/>
        <end position="18"/>
    </location>
</feature>
<proteinExistence type="predicted"/>
<evidence type="ECO:0000256" key="1">
    <source>
        <dbReference type="SAM" id="MobiDB-lite"/>
    </source>
</evidence>
<gene>
    <name evidence="2" type="ORF">SAMN05421543_10379</name>
</gene>
<organism evidence="2 3">
    <name type="scientific">Alicyclobacillus macrosporangiidus</name>
    <dbReference type="NCBI Taxonomy" id="392015"/>
    <lineage>
        <taxon>Bacteria</taxon>
        <taxon>Bacillati</taxon>
        <taxon>Bacillota</taxon>
        <taxon>Bacilli</taxon>
        <taxon>Bacillales</taxon>
        <taxon>Alicyclobacillaceae</taxon>
        <taxon>Alicyclobacillus</taxon>
    </lineage>
</organism>
<dbReference type="InterPro" id="IPR008912">
    <property type="entry name" value="Uncharacterised_CoxE"/>
</dbReference>
<protein>
    <recommendedName>
        <fullName evidence="4">VWFA domain-containing protein</fullName>
    </recommendedName>
</protein>
<feature type="compositionally biased region" description="Basic and acidic residues" evidence="1">
    <location>
        <begin position="20"/>
        <end position="29"/>
    </location>
</feature>
<evidence type="ECO:0000313" key="2">
    <source>
        <dbReference type="EMBL" id="SFU52233.1"/>
    </source>
</evidence>
<dbReference type="CDD" id="cd00198">
    <property type="entry name" value="vWFA"/>
    <property type="match status" value="1"/>
</dbReference>
<dbReference type="PANTHER" id="PTHR39338:SF6">
    <property type="entry name" value="BLL5662 PROTEIN"/>
    <property type="match status" value="1"/>
</dbReference>